<name>A0A1J9QW78_9PEZI</name>
<dbReference type="InterPro" id="IPR029058">
    <property type="entry name" value="AB_hydrolase_fold"/>
</dbReference>
<dbReference type="GO" id="GO:0046464">
    <property type="term" value="P:acylglycerol catabolic process"/>
    <property type="evidence" value="ECO:0007669"/>
    <property type="project" value="TreeGrafter"/>
</dbReference>
<dbReference type="AlphaFoldDB" id="A0A1J9QW78"/>
<dbReference type="Gene3D" id="3.40.50.1820">
    <property type="entry name" value="alpha/beta hydrolase"/>
    <property type="match status" value="1"/>
</dbReference>
<dbReference type="SUPFAM" id="SSF53474">
    <property type="entry name" value="alpha/beta-Hydrolases"/>
    <property type="match status" value="1"/>
</dbReference>
<dbReference type="OrthoDB" id="408373at2759"/>
<dbReference type="InterPro" id="IPR000639">
    <property type="entry name" value="Epox_hydrolase-like"/>
</dbReference>
<dbReference type="STRING" id="236234.A0A1J9QW78"/>
<dbReference type="InterPro" id="IPR000073">
    <property type="entry name" value="AB_hydrolase_1"/>
</dbReference>
<organism evidence="2 3">
    <name type="scientific">Diplodia corticola</name>
    <dbReference type="NCBI Taxonomy" id="236234"/>
    <lineage>
        <taxon>Eukaryota</taxon>
        <taxon>Fungi</taxon>
        <taxon>Dikarya</taxon>
        <taxon>Ascomycota</taxon>
        <taxon>Pezizomycotina</taxon>
        <taxon>Dothideomycetes</taxon>
        <taxon>Dothideomycetes incertae sedis</taxon>
        <taxon>Botryosphaeriales</taxon>
        <taxon>Botryosphaeriaceae</taxon>
        <taxon>Diplodia</taxon>
    </lineage>
</organism>
<sequence length="268" mass="27838">MPFLTIGYKRLHYTDYPAAHGSAARETIILHHGLGSSQNFYAPIVPALTAAGLRVITFDATGAGRSPYTQVEQSVASLAADVLGVLDALGVPKAIVGGHSMGGMVAAHLAAATSSADRVVAAVLIGPVYPSPAVAAVFDQRIATVERAGMEPLADAIPAAATAAGAPPLARAMVRELLLAQDPRGYVSNCRVIAAAARPAYEDVRVPVLLVAGAEDKSAPLDSCRKQFEELGTSEKSLEVLPGVGHWHCVEAPDAVGAKIVDFYRQIQ</sequence>
<dbReference type="GeneID" id="31015389"/>
<dbReference type="GO" id="GO:0047372">
    <property type="term" value="F:monoacylglycerol lipase activity"/>
    <property type="evidence" value="ECO:0007669"/>
    <property type="project" value="TreeGrafter"/>
</dbReference>
<evidence type="ECO:0000259" key="1">
    <source>
        <dbReference type="Pfam" id="PF00561"/>
    </source>
</evidence>
<dbReference type="PANTHER" id="PTHR43798:SF5">
    <property type="entry name" value="MONOACYLGLYCEROL LIPASE ABHD6"/>
    <property type="match status" value="1"/>
</dbReference>
<gene>
    <name evidence="2" type="ORF">BKCO1_3700035</name>
</gene>
<dbReference type="PRINTS" id="PR00412">
    <property type="entry name" value="EPOXHYDRLASE"/>
</dbReference>
<dbReference type="Pfam" id="PF00561">
    <property type="entry name" value="Abhydrolase_1"/>
    <property type="match status" value="1"/>
</dbReference>
<dbReference type="PANTHER" id="PTHR43798">
    <property type="entry name" value="MONOACYLGLYCEROL LIPASE"/>
    <property type="match status" value="1"/>
</dbReference>
<keyword evidence="3" id="KW-1185">Reference proteome</keyword>
<dbReference type="EMBL" id="MNUE01000037">
    <property type="protein sequence ID" value="OJD32680.1"/>
    <property type="molecule type" value="Genomic_DNA"/>
</dbReference>
<comment type="caution">
    <text evidence="2">The sequence shown here is derived from an EMBL/GenBank/DDBJ whole genome shotgun (WGS) entry which is preliminary data.</text>
</comment>
<accession>A0A1J9QW78</accession>
<dbReference type="InterPro" id="IPR050266">
    <property type="entry name" value="AB_hydrolase_sf"/>
</dbReference>
<feature type="domain" description="AB hydrolase-1" evidence="1">
    <location>
        <begin position="27"/>
        <end position="253"/>
    </location>
</feature>
<evidence type="ECO:0000313" key="3">
    <source>
        <dbReference type="Proteomes" id="UP000183809"/>
    </source>
</evidence>
<reference evidence="2 3" key="1">
    <citation type="submission" date="2016-10" db="EMBL/GenBank/DDBJ databases">
        <title>Proteomics and genomics reveal pathogen-plant mechanisms compatible with a hemibiotrophic lifestyle of Diplodia corticola.</title>
        <authorList>
            <person name="Fernandes I."/>
            <person name="De Jonge R."/>
            <person name="Van De Peer Y."/>
            <person name="Devreese B."/>
            <person name="Alves A."/>
            <person name="Esteves A.C."/>
        </authorList>
    </citation>
    <scope>NUCLEOTIDE SEQUENCE [LARGE SCALE GENOMIC DNA]</scope>
    <source>
        <strain evidence="2 3">CBS 112549</strain>
    </source>
</reference>
<dbReference type="Proteomes" id="UP000183809">
    <property type="component" value="Unassembled WGS sequence"/>
</dbReference>
<protein>
    <submittedName>
        <fullName evidence="2">Alpha beta</fullName>
    </submittedName>
</protein>
<dbReference type="RefSeq" id="XP_020128940.1">
    <property type="nucleotide sequence ID" value="XM_020275128.1"/>
</dbReference>
<proteinExistence type="predicted"/>
<dbReference type="GO" id="GO:0016020">
    <property type="term" value="C:membrane"/>
    <property type="evidence" value="ECO:0007669"/>
    <property type="project" value="TreeGrafter"/>
</dbReference>
<evidence type="ECO:0000313" key="2">
    <source>
        <dbReference type="EMBL" id="OJD32680.1"/>
    </source>
</evidence>
<dbReference type="PRINTS" id="PR00111">
    <property type="entry name" value="ABHYDROLASE"/>
</dbReference>